<accession>A0ABX7BIX5</accession>
<evidence type="ECO:0000313" key="3">
    <source>
        <dbReference type="Proteomes" id="UP000595197"/>
    </source>
</evidence>
<keyword evidence="2" id="KW-0614">Plasmid</keyword>
<keyword evidence="3" id="KW-1185">Reference proteome</keyword>
<organism evidence="2 3">
    <name type="scientific">Skermanella cutis</name>
    <dbReference type="NCBI Taxonomy" id="2775420"/>
    <lineage>
        <taxon>Bacteria</taxon>
        <taxon>Pseudomonadati</taxon>
        <taxon>Pseudomonadota</taxon>
        <taxon>Alphaproteobacteria</taxon>
        <taxon>Rhodospirillales</taxon>
        <taxon>Azospirillaceae</taxon>
        <taxon>Skermanella</taxon>
    </lineage>
</organism>
<reference evidence="2" key="1">
    <citation type="submission" date="2021-02" db="EMBL/GenBank/DDBJ databases">
        <title>Skermanella TT6 skin isolate.</title>
        <authorList>
            <person name="Lee K."/>
            <person name="Ganzorig M."/>
        </authorList>
    </citation>
    <scope>NUCLEOTIDE SEQUENCE</scope>
    <source>
        <strain evidence="2">TT6</strain>
    </source>
</reference>
<evidence type="ECO:0000256" key="1">
    <source>
        <dbReference type="SAM" id="MobiDB-lite"/>
    </source>
</evidence>
<feature type="compositionally biased region" description="Basic and acidic residues" evidence="1">
    <location>
        <begin position="232"/>
        <end position="241"/>
    </location>
</feature>
<gene>
    <name evidence="2" type="ORF">IGS68_34800</name>
</gene>
<evidence type="ECO:0008006" key="4">
    <source>
        <dbReference type="Google" id="ProtNLM"/>
    </source>
</evidence>
<name>A0ABX7BIX5_9PROT</name>
<feature type="region of interest" description="Disordered" evidence="1">
    <location>
        <begin position="232"/>
        <end position="256"/>
    </location>
</feature>
<dbReference type="EMBL" id="CP067424">
    <property type="protein sequence ID" value="QQP94014.1"/>
    <property type="molecule type" value="Genomic_DNA"/>
</dbReference>
<geneLocation type="plasmid" evidence="2 3">
    <name>pTT6-4</name>
</geneLocation>
<evidence type="ECO:0000313" key="2">
    <source>
        <dbReference type="EMBL" id="QQP94014.1"/>
    </source>
</evidence>
<dbReference type="RefSeq" id="WP_201083891.1">
    <property type="nucleotide sequence ID" value="NZ_CP067424.1"/>
</dbReference>
<dbReference type="Proteomes" id="UP000595197">
    <property type="component" value="Plasmid pTT6-4"/>
</dbReference>
<sequence>MAGRVPLARSKDALIERWLRFAPKAGGESAGRVYLPDLGKPKAVHRGTTRLGSGEGSSYRRRVVVISYHYRMAGAGYSKLHSHIRYVERPGAGERAVTPSLIDRNGDGVTGHSAVQGWRDDRHHFRLILAPNDGAQLDMAAYTREYMAELERRLGTRLDWFAGIHEKPDATHAMNRHAHVILRGIAQDGTDLVMDREFIRFEMRRIAEDLATRHLGPMSQREMDRYMERQAQRLRDGERNYHMGRRPIRGEDRGRD</sequence>
<protein>
    <recommendedName>
        <fullName evidence="4">MobA/MobL family protein</fullName>
    </recommendedName>
</protein>
<proteinExistence type="predicted"/>